<gene>
    <name evidence="1" type="ORF">BDV33DRAFT_63553</name>
</gene>
<keyword evidence="2" id="KW-1185">Reference proteome</keyword>
<evidence type="ECO:0000313" key="2">
    <source>
        <dbReference type="Proteomes" id="UP000326799"/>
    </source>
</evidence>
<name>A0A5N6EXR2_9EURO</name>
<dbReference type="Proteomes" id="UP000326799">
    <property type="component" value="Unassembled WGS sequence"/>
</dbReference>
<reference evidence="1 2" key="1">
    <citation type="submission" date="2019-04" db="EMBL/GenBank/DDBJ databases">
        <title>Fungal friends and foes A comparative genomics study of 23 Aspergillus species from section Flavi.</title>
        <authorList>
            <consortium name="DOE Joint Genome Institute"/>
            <person name="Kjaerbolling I."/>
            <person name="Vesth T.C."/>
            <person name="Frisvad J.C."/>
            <person name="Nybo J.L."/>
            <person name="Theobald S."/>
            <person name="Kildgaard S."/>
            <person name="Petersen T.I."/>
            <person name="Kuo A."/>
            <person name="Sato A."/>
            <person name="Lyhne E.K."/>
            <person name="Kogle M.E."/>
            <person name="Wiebenga A."/>
            <person name="Kun R.S."/>
            <person name="Lubbers R.J."/>
            <person name="Makela M.R."/>
            <person name="Barry K."/>
            <person name="Chovatia M."/>
            <person name="Clum A."/>
            <person name="Daum C."/>
            <person name="Haridas S."/>
            <person name="He G."/>
            <person name="LaButti K."/>
            <person name="Lipzen A."/>
            <person name="Mondo S."/>
            <person name="Pangilinan J."/>
            <person name="Riley R."/>
            <person name="Salamov A."/>
            <person name="Simmons B.A."/>
            <person name="Magnuson J.K."/>
            <person name="Henrissat B."/>
            <person name="Mortensen U.H."/>
            <person name="Larsen T.O."/>
            <person name="De vries R.P."/>
            <person name="Grigoriev I.V."/>
            <person name="Machida M."/>
            <person name="Baker S.E."/>
            <person name="Andersen M.R."/>
        </authorList>
    </citation>
    <scope>NUCLEOTIDE SEQUENCE [LARGE SCALE GENOMIC DNA]</scope>
    <source>
        <strain evidence="1 2">CBS 126849</strain>
    </source>
</reference>
<sequence>MRKWSIQSSPADEYSEARSTESKIHTTTGGTGAIWGSRRCFAFSTLVEAVWGLFHVPITLRPAEFEVPTNFEHGCNTVAYLGHGHAWARFCYIPKKGLCIRRLKSPHTNIERWIMPLYPPFYEHT</sequence>
<organism evidence="1 2">
    <name type="scientific">Aspergillus novoparasiticus</name>
    <dbReference type="NCBI Taxonomy" id="986946"/>
    <lineage>
        <taxon>Eukaryota</taxon>
        <taxon>Fungi</taxon>
        <taxon>Dikarya</taxon>
        <taxon>Ascomycota</taxon>
        <taxon>Pezizomycotina</taxon>
        <taxon>Eurotiomycetes</taxon>
        <taxon>Eurotiomycetidae</taxon>
        <taxon>Eurotiales</taxon>
        <taxon>Aspergillaceae</taxon>
        <taxon>Aspergillus</taxon>
        <taxon>Aspergillus subgen. Circumdati</taxon>
    </lineage>
</organism>
<protein>
    <submittedName>
        <fullName evidence="1">Uncharacterized protein</fullName>
    </submittedName>
</protein>
<evidence type="ECO:0000313" key="1">
    <source>
        <dbReference type="EMBL" id="KAB8222371.1"/>
    </source>
</evidence>
<accession>A0A5N6EXR2</accession>
<dbReference type="EMBL" id="ML733413">
    <property type="protein sequence ID" value="KAB8222371.1"/>
    <property type="molecule type" value="Genomic_DNA"/>
</dbReference>
<dbReference type="AlphaFoldDB" id="A0A5N6EXR2"/>
<proteinExistence type="predicted"/>